<accession>A0A166NGD4</accession>
<proteinExistence type="predicted"/>
<sequence length="144" mass="15639">MLQDSVSTVGSTCDWTGVKSDQGTSKQCRSPRHEWSKTDCDSSEANQAIDWPFDEVGGEGVLQSKLSNVNYMIEVTIAVQNEELSKATASGNYVIGSTVADGRSSELQFVRGVDLELPFGERASKVRIDSMLGSAVDQKMVKEL</sequence>
<comment type="caution">
    <text evidence="2">The sequence shown here is derived from an EMBL/GenBank/DDBJ whole genome shotgun (WGS) entry which is preliminary data.</text>
</comment>
<feature type="region of interest" description="Disordered" evidence="1">
    <location>
        <begin position="18"/>
        <end position="41"/>
    </location>
</feature>
<protein>
    <submittedName>
        <fullName evidence="2">Uncharacterized protein</fullName>
    </submittedName>
</protein>
<evidence type="ECO:0000256" key="1">
    <source>
        <dbReference type="SAM" id="MobiDB-lite"/>
    </source>
</evidence>
<dbReference type="Proteomes" id="UP000076552">
    <property type="component" value="Unassembled WGS sequence"/>
</dbReference>
<name>A0A166NGD4_9PEZI</name>
<evidence type="ECO:0000313" key="3">
    <source>
        <dbReference type="Proteomes" id="UP000076552"/>
    </source>
</evidence>
<gene>
    <name evidence="2" type="ORF">CT0861_13181</name>
</gene>
<feature type="compositionally biased region" description="Basic and acidic residues" evidence="1">
    <location>
        <begin position="31"/>
        <end position="40"/>
    </location>
</feature>
<dbReference type="AlphaFoldDB" id="A0A166NGD4"/>
<feature type="compositionally biased region" description="Polar residues" evidence="1">
    <location>
        <begin position="18"/>
        <end position="28"/>
    </location>
</feature>
<reference evidence="2 3" key="1">
    <citation type="submission" date="2015-06" db="EMBL/GenBank/DDBJ databases">
        <title>Survival trade-offs in plant roots during colonization by closely related pathogenic and mutualistic fungi.</title>
        <authorList>
            <person name="Hacquard S."/>
            <person name="Kracher B."/>
            <person name="Hiruma K."/>
            <person name="Weinman A."/>
            <person name="Muench P."/>
            <person name="Garrido Oter R."/>
            <person name="Ver Loren van Themaat E."/>
            <person name="Dallerey J.-F."/>
            <person name="Damm U."/>
            <person name="Henrissat B."/>
            <person name="Lespinet O."/>
            <person name="Thon M."/>
            <person name="Kemen E."/>
            <person name="McHardy A.C."/>
            <person name="Schulze-Lefert P."/>
            <person name="O'Connell R.J."/>
        </authorList>
    </citation>
    <scope>NUCLEOTIDE SEQUENCE [LARGE SCALE GENOMIC DNA]</scope>
    <source>
        <strain evidence="2 3">0861</strain>
    </source>
</reference>
<dbReference type="EMBL" id="LFIV01000211">
    <property type="protein sequence ID" value="KZL65649.1"/>
    <property type="molecule type" value="Genomic_DNA"/>
</dbReference>
<keyword evidence="3" id="KW-1185">Reference proteome</keyword>
<evidence type="ECO:0000313" key="2">
    <source>
        <dbReference type="EMBL" id="KZL65649.1"/>
    </source>
</evidence>
<organism evidence="2 3">
    <name type="scientific">Colletotrichum tofieldiae</name>
    <dbReference type="NCBI Taxonomy" id="708197"/>
    <lineage>
        <taxon>Eukaryota</taxon>
        <taxon>Fungi</taxon>
        <taxon>Dikarya</taxon>
        <taxon>Ascomycota</taxon>
        <taxon>Pezizomycotina</taxon>
        <taxon>Sordariomycetes</taxon>
        <taxon>Hypocreomycetidae</taxon>
        <taxon>Glomerellales</taxon>
        <taxon>Glomerellaceae</taxon>
        <taxon>Colletotrichum</taxon>
        <taxon>Colletotrichum spaethianum species complex</taxon>
    </lineage>
</organism>